<dbReference type="EMBL" id="JGYW01000002">
    <property type="protein sequence ID" value="KFI59595.1"/>
    <property type="molecule type" value="Genomic_DNA"/>
</dbReference>
<dbReference type="Gene3D" id="1.10.20.110">
    <property type="match status" value="1"/>
</dbReference>
<keyword evidence="1" id="KW-0663">Pyridoxal phosphate</keyword>
<dbReference type="NCBIfam" id="TIGR03801">
    <property type="entry name" value="asp_4_decarbox"/>
    <property type="match status" value="1"/>
</dbReference>
<dbReference type="Proteomes" id="UP000029074">
    <property type="component" value="Unassembled WGS sequence"/>
</dbReference>
<organism evidence="5 6">
    <name type="scientific">Bifidobacterium gallicum DSM 20093 = LMG 11596</name>
    <dbReference type="NCBI Taxonomy" id="561180"/>
    <lineage>
        <taxon>Bacteria</taxon>
        <taxon>Bacillati</taxon>
        <taxon>Actinomycetota</taxon>
        <taxon>Actinomycetes</taxon>
        <taxon>Bifidobacteriales</taxon>
        <taxon>Bifidobacteriaceae</taxon>
        <taxon>Bifidobacterium</taxon>
    </lineage>
</organism>
<dbReference type="GO" id="GO:0006520">
    <property type="term" value="P:amino acid metabolic process"/>
    <property type="evidence" value="ECO:0007669"/>
    <property type="project" value="TreeGrafter"/>
</dbReference>
<dbReference type="GO" id="GO:0008483">
    <property type="term" value="F:transaminase activity"/>
    <property type="evidence" value="ECO:0007669"/>
    <property type="project" value="UniProtKB-KW"/>
</dbReference>
<dbReference type="GO" id="GO:0016829">
    <property type="term" value="F:lyase activity"/>
    <property type="evidence" value="ECO:0007669"/>
    <property type="project" value="UniProtKB-KW"/>
</dbReference>
<evidence type="ECO:0000313" key="6">
    <source>
        <dbReference type="Proteomes" id="UP000029074"/>
    </source>
</evidence>
<dbReference type="PANTHER" id="PTHR43795">
    <property type="entry name" value="BIFUNCTIONAL ASPARTATE AMINOTRANSFERASE AND GLUTAMATE/ASPARTATE-PREPHENATE AMINOTRANSFERASE-RELATED"/>
    <property type="match status" value="1"/>
</dbReference>
<dbReference type="NCBIfam" id="NF006755">
    <property type="entry name" value="PRK09275.1"/>
    <property type="match status" value="1"/>
</dbReference>
<feature type="domain" description="Aminotransferase class I/classII large" evidence="4">
    <location>
        <begin position="249"/>
        <end position="602"/>
    </location>
</feature>
<dbReference type="GO" id="GO:0030170">
    <property type="term" value="F:pyridoxal phosphate binding"/>
    <property type="evidence" value="ECO:0007669"/>
    <property type="project" value="InterPro"/>
</dbReference>
<dbReference type="Gene3D" id="3.90.1150.10">
    <property type="entry name" value="Aspartate Aminotransferase, domain 1"/>
    <property type="match status" value="1"/>
</dbReference>
<dbReference type="InterPro" id="IPR015421">
    <property type="entry name" value="PyrdxlP-dep_Trfase_major"/>
</dbReference>
<keyword evidence="5" id="KW-0456">Lyase</keyword>
<dbReference type="InterPro" id="IPR050478">
    <property type="entry name" value="Ethylene_sulfur-biosynth"/>
</dbReference>
<feature type="compositionally biased region" description="Low complexity" evidence="3">
    <location>
        <begin position="1"/>
        <end position="21"/>
    </location>
</feature>
<sequence>MATQPSTTAPSTPSAPSNAAQGTTSDQTAQPTLPAQGNATESATMPVVAPAAANMSQPMILNPQELQIERNGERSYEQSIGKMSPFERKNLLMQFARKGDEGTTHALLNAGRGNPNWVATLPREAFFLLGLFAMTESRSTLNEPGISLGGMPSQRGCAERFRMFLHHHAAHTGGSEHENNLNDETQRAARFLESCLQYAHGRGWDADALVHEWTEGITGCLYPMPERILDYTQRIVNDYLSTQLCGGREPDAPYGPFDLFATEGGTAAMCYIFYCLKSNFLIQPGDTMALMTPIFTPYLEIPHLDDYGLNVINVNASTTDGDGTHTWQYPDEELEKLADPKVKLLCLVNPSNPPSYAMCEDDRAKLINIVHNINPNLMIITDDVYGTFVPGYHSILHDLPYNTISLYSFSKYFGATGWRLAVTATAPRNVFDELIAALPEDKKSVLAARYSSLGPDVSAIKFCDRMVADSRLVALNGTAGLSTPQQVQMSLFALSSLLDTHGVYQTKMQQLITDRYDALWESMDIKPDPDPLRAGYYAVIDLGLWARQRVGEDFAQWLQQHYDPLDFVVRLAQDTGIVLMDGGGFDAPEWSVRVSLANLYIDDYETIGTHLTAMMDEYAAVWKASVASGGNQ</sequence>
<dbReference type="InterPro" id="IPR022518">
    <property type="entry name" value="Aspartate_4-decarboxylase"/>
</dbReference>
<protein>
    <recommendedName>
        <fullName evidence="2">Aminotransferase</fullName>
        <ecNumber evidence="2">2.6.1.-</ecNumber>
    </recommendedName>
</protein>
<keyword evidence="2 5" id="KW-0808">Transferase</keyword>
<comment type="caution">
    <text evidence="5">The sequence shown here is derived from an EMBL/GenBank/DDBJ whole genome shotgun (WGS) entry which is preliminary data.</text>
</comment>
<comment type="cofactor">
    <cofactor evidence="2">
        <name>pyridoxal 5'-phosphate</name>
        <dbReference type="ChEBI" id="CHEBI:597326"/>
    </cofactor>
</comment>
<dbReference type="Pfam" id="PF00155">
    <property type="entry name" value="Aminotran_1_2"/>
    <property type="match status" value="1"/>
</dbReference>
<feature type="compositionally biased region" description="Polar residues" evidence="3">
    <location>
        <begin position="22"/>
        <end position="42"/>
    </location>
</feature>
<dbReference type="InterPro" id="IPR004839">
    <property type="entry name" value="Aminotransferase_I/II_large"/>
</dbReference>
<dbReference type="AlphaFoldDB" id="A0A087ALE5"/>
<feature type="region of interest" description="Disordered" evidence="3">
    <location>
        <begin position="1"/>
        <end position="42"/>
    </location>
</feature>
<gene>
    <name evidence="5" type="ORF">BGLCM_0261</name>
</gene>
<name>A0A087ALE5_9BIFI</name>
<evidence type="ECO:0000256" key="2">
    <source>
        <dbReference type="RuleBase" id="RU000481"/>
    </source>
</evidence>
<proteinExistence type="inferred from homology"/>
<dbReference type="PROSITE" id="PS00105">
    <property type="entry name" value="AA_TRANSFER_CLASS_1"/>
    <property type="match status" value="1"/>
</dbReference>
<keyword evidence="2 5" id="KW-0032">Aminotransferase</keyword>
<dbReference type="PANTHER" id="PTHR43795:SF2">
    <property type="entry name" value="BIFUNCTIONAL ASPARTATE AMINOTRANSFERASE AND GLUTAMATE_ASPARTATE-PREPHENATE AMINOTRANSFERASE"/>
    <property type="match status" value="1"/>
</dbReference>
<evidence type="ECO:0000259" key="4">
    <source>
        <dbReference type="Pfam" id="PF00155"/>
    </source>
</evidence>
<accession>A0A087ALE5</accession>
<dbReference type="InterPro" id="IPR015422">
    <property type="entry name" value="PyrdxlP-dep_Trfase_small"/>
</dbReference>
<dbReference type="SUPFAM" id="SSF53383">
    <property type="entry name" value="PLP-dependent transferases"/>
    <property type="match status" value="1"/>
</dbReference>
<dbReference type="InterPro" id="IPR004838">
    <property type="entry name" value="NHTrfase_class1_PyrdxlP-BS"/>
</dbReference>
<reference evidence="5 6" key="1">
    <citation type="submission" date="2014-03" db="EMBL/GenBank/DDBJ databases">
        <title>Genomics of Bifidobacteria.</title>
        <authorList>
            <person name="Ventura M."/>
            <person name="Milani C."/>
            <person name="Lugli G.A."/>
        </authorList>
    </citation>
    <scope>NUCLEOTIDE SEQUENCE [LARGE SCALE GENOMIC DNA]</scope>
    <source>
        <strain evidence="5 6">LMG 11596</strain>
    </source>
</reference>
<dbReference type="CDD" id="cd00609">
    <property type="entry name" value="AAT_like"/>
    <property type="match status" value="1"/>
</dbReference>
<dbReference type="InterPro" id="IPR015424">
    <property type="entry name" value="PyrdxlP-dep_Trfase"/>
</dbReference>
<keyword evidence="6" id="KW-1185">Reference proteome</keyword>
<comment type="similarity">
    <text evidence="2">Belongs to the class-I pyridoxal-phosphate-dependent aminotransferase family.</text>
</comment>
<evidence type="ECO:0000313" key="5">
    <source>
        <dbReference type="EMBL" id="KFI59595.1"/>
    </source>
</evidence>
<evidence type="ECO:0000256" key="3">
    <source>
        <dbReference type="SAM" id="MobiDB-lite"/>
    </source>
</evidence>
<dbReference type="RefSeq" id="WP_202961056.1">
    <property type="nucleotide sequence ID" value="NZ_ABXB03000003.1"/>
</dbReference>
<dbReference type="EC" id="2.6.1.-" evidence="2"/>
<evidence type="ECO:0000256" key="1">
    <source>
        <dbReference type="ARBA" id="ARBA00022898"/>
    </source>
</evidence>
<dbReference type="Gene3D" id="3.40.640.10">
    <property type="entry name" value="Type I PLP-dependent aspartate aminotransferase-like (Major domain)"/>
    <property type="match status" value="1"/>
</dbReference>